<gene>
    <name evidence="1" type="ORF">OMAG_001420</name>
</gene>
<dbReference type="EMBL" id="JYNY01000280">
    <property type="protein sequence ID" value="KJJ84712.1"/>
    <property type="molecule type" value="Genomic_DNA"/>
</dbReference>
<keyword evidence="2" id="KW-1185">Reference proteome</keyword>
<name>A0A0F0CN88_9BACT</name>
<accession>A0A0F0CN88</accession>
<dbReference type="AlphaFoldDB" id="A0A0F0CN88"/>
<sequence length="833" mass="92755">MTIGNKLFDITKEDGFIKLIEKPSEVTFDSFDYVFLEDGIYSTRYDGSNYYMDYTAGIDRAPVINNANNTVTLSNTNTYFLNRDSFTGNIILSPYTAMSSQLDEQILEVTYGDNYKALYSAVYSTNGKVESFQPIMTTESTTASIPSLVVNMADETAVLSIGASQTTYNIKYEDATGMVFLSPIIDMSEFLYDQQISLPVSEFTTNVYNVLKTPDPAGQYTTVGYVLIKGNDVYIGSETEVNIDGVLYDIFVDETTQNIRLSVRPVPVIAATGSVSSSYTTIAAPVIVSHNKITLENIIYRANPVIFGAITAEYTTNLLVTTSYVSGMPRAKIDAFGNVYEYMDEDYAGAGHGRLLLAYYKDKGAYVKYDWQADTVTVTTYAGSYSTNGSISLADVIENERRFLAVYSTLGEMGNLDTASNGWKLSSTAEYSTNGVTITARKIYDETGRITTAQDLIGDTTKIYAYYGAPNDTRVETIEEKILSSGNFISKESYDTDGSITLKVTGSYTSAYYTAVESGLFKVTPKRIIYSDGSIKEYLAEDFENTGLGRLVLDYNVSDGVYKSYEWSKDTVNVKTYSGQYQVSGLYTTIFAGIDASKLTGEIEYTHNGNEVNTDVLSNGWKIVKEITYPSANTVTTKLYDDTERLVKEENKVTGILTVSGVYTTYTYYSNSQVSEKRVYDIATTFLTKLFKYDISGNLTNDPVAGAIAQAENYPLTTTIMRRRLTTGELYEYYQENYNGQGIGRIKLYYNPSEGVYRTYIWTGSLVVIDEYAGVYSVDQNSAPGADVNDSERVARYTYYHNGERMNLDTRTNNWVNARKEEFVTGTEDIKNV</sequence>
<evidence type="ECO:0000313" key="1">
    <source>
        <dbReference type="EMBL" id="KJJ84712.1"/>
    </source>
</evidence>
<protein>
    <submittedName>
        <fullName evidence="1">Uncharacterized protein</fullName>
    </submittedName>
</protein>
<comment type="caution">
    <text evidence="1">The sequence shown here is derived from an EMBL/GenBank/DDBJ whole genome shotgun (WGS) entry which is preliminary data.</text>
</comment>
<reference evidence="1 2" key="1">
    <citation type="submission" date="2015-02" db="EMBL/GenBank/DDBJ databases">
        <title>Single-cell genomics of uncultivated deep-branching MTB reveals a conserved set of magnetosome genes.</title>
        <authorList>
            <person name="Kolinko S."/>
            <person name="Richter M."/>
            <person name="Glockner F.O."/>
            <person name="Brachmann A."/>
            <person name="Schuler D."/>
        </authorList>
    </citation>
    <scope>NUCLEOTIDE SEQUENCE [LARGE SCALE GENOMIC DNA]</scope>
    <source>
        <strain evidence="1">SKK-01</strain>
    </source>
</reference>
<evidence type="ECO:0000313" key="2">
    <source>
        <dbReference type="Proteomes" id="UP000033428"/>
    </source>
</evidence>
<dbReference type="Proteomes" id="UP000033428">
    <property type="component" value="Unassembled WGS sequence"/>
</dbReference>
<proteinExistence type="predicted"/>
<organism evidence="1 2">
    <name type="scientific">Candidatus Omnitrophus magneticus</name>
    <dbReference type="NCBI Taxonomy" id="1609969"/>
    <lineage>
        <taxon>Bacteria</taxon>
        <taxon>Pseudomonadati</taxon>
        <taxon>Candidatus Omnitrophota</taxon>
        <taxon>Candidatus Omnitrophus</taxon>
    </lineage>
</organism>